<name>A0ABU9WW24_9MICC</name>
<gene>
    <name evidence="1" type="ORF">ABCQ75_02285</name>
</gene>
<sequence>MTITPHAAPALTDLDAFLDDVRRRFEQTYSFSRLRSDGEGGFEEDTYKIGAHGELTPAGRRALGRAIISVAPRYGIRLDR</sequence>
<evidence type="ECO:0000313" key="1">
    <source>
        <dbReference type="EMBL" id="MEN2743367.1"/>
    </source>
</evidence>
<protein>
    <submittedName>
        <fullName evidence="1">Uncharacterized protein</fullName>
    </submittedName>
</protein>
<dbReference type="RefSeq" id="WP_345882860.1">
    <property type="nucleotide sequence ID" value="NZ_JBDFRB010000001.1"/>
</dbReference>
<accession>A0ABU9WW24</accession>
<dbReference type="Proteomes" id="UP001422074">
    <property type="component" value="Unassembled WGS sequence"/>
</dbReference>
<evidence type="ECO:0000313" key="2">
    <source>
        <dbReference type="Proteomes" id="UP001422074"/>
    </source>
</evidence>
<organism evidence="1 2">
    <name type="scientific">Sinomonas halotolerans</name>
    <dbReference type="NCBI Taxonomy" id="1644133"/>
    <lineage>
        <taxon>Bacteria</taxon>
        <taxon>Bacillati</taxon>
        <taxon>Actinomycetota</taxon>
        <taxon>Actinomycetes</taxon>
        <taxon>Micrococcales</taxon>
        <taxon>Micrococcaceae</taxon>
        <taxon>Sinomonas</taxon>
    </lineage>
</organism>
<comment type="caution">
    <text evidence="1">The sequence shown here is derived from an EMBL/GenBank/DDBJ whole genome shotgun (WGS) entry which is preliminary data.</text>
</comment>
<keyword evidence="2" id="KW-1185">Reference proteome</keyword>
<dbReference type="EMBL" id="JBDFRB010000001">
    <property type="protein sequence ID" value="MEN2743367.1"/>
    <property type="molecule type" value="Genomic_DNA"/>
</dbReference>
<proteinExistence type="predicted"/>
<reference evidence="1 2" key="1">
    <citation type="submission" date="2024-05" db="EMBL/GenBank/DDBJ databases">
        <title>Sinomonas sp. nov., isolated from a waste landfill.</title>
        <authorList>
            <person name="Zhao Y."/>
        </authorList>
    </citation>
    <scope>NUCLEOTIDE SEQUENCE [LARGE SCALE GENOMIC DNA]</scope>
    <source>
        <strain evidence="1 2">CCTCC AB2014300</strain>
    </source>
</reference>